<evidence type="ECO:0000313" key="3">
    <source>
        <dbReference type="EnsemblMetazoa" id="CapteP191743"/>
    </source>
</evidence>
<dbReference type="Gene3D" id="3.40.30.10">
    <property type="entry name" value="Glutaredoxin"/>
    <property type="match status" value="1"/>
</dbReference>
<proteinExistence type="predicted"/>
<keyword evidence="4" id="KW-1185">Reference proteome</keyword>
<evidence type="ECO:0000313" key="2">
    <source>
        <dbReference type="EMBL" id="ELU18002.1"/>
    </source>
</evidence>
<dbReference type="EMBL" id="KB292168">
    <property type="protein sequence ID" value="ELU18002.1"/>
    <property type="molecule type" value="Genomic_DNA"/>
</dbReference>
<dbReference type="InterPro" id="IPR000643">
    <property type="entry name" value="Iodothyronine_deiodinase"/>
</dbReference>
<reference evidence="3" key="3">
    <citation type="submission" date="2015-06" db="UniProtKB">
        <authorList>
            <consortium name="EnsemblMetazoa"/>
        </authorList>
    </citation>
    <scope>IDENTIFICATION</scope>
</reference>
<dbReference type="Pfam" id="PF00837">
    <property type="entry name" value="T4_deiodinase"/>
    <property type="match status" value="1"/>
</dbReference>
<reference evidence="2 4" key="2">
    <citation type="journal article" date="2013" name="Nature">
        <title>Insights into bilaterian evolution from three spiralian genomes.</title>
        <authorList>
            <person name="Simakov O."/>
            <person name="Marletaz F."/>
            <person name="Cho S.J."/>
            <person name="Edsinger-Gonzales E."/>
            <person name="Havlak P."/>
            <person name="Hellsten U."/>
            <person name="Kuo D.H."/>
            <person name="Larsson T."/>
            <person name="Lv J."/>
            <person name="Arendt D."/>
            <person name="Savage R."/>
            <person name="Osoegawa K."/>
            <person name="de Jong P."/>
            <person name="Grimwood J."/>
            <person name="Chapman J.A."/>
            <person name="Shapiro H."/>
            <person name="Aerts A."/>
            <person name="Otillar R.P."/>
            <person name="Terry A.Y."/>
            <person name="Boore J.L."/>
            <person name="Grigoriev I.V."/>
            <person name="Lindberg D.R."/>
            <person name="Seaver E.C."/>
            <person name="Weisblat D.A."/>
            <person name="Putnam N.H."/>
            <person name="Rokhsar D.S."/>
        </authorList>
    </citation>
    <scope>NUCLEOTIDE SEQUENCE</scope>
    <source>
        <strain evidence="2 4">I ESC-2004</strain>
    </source>
</reference>
<gene>
    <name evidence="2" type="ORF">CAPTEDRAFT_191743</name>
</gene>
<dbReference type="EnsemblMetazoa" id="CapteT191743">
    <property type="protein sequence ID" value="CapteP191743"/>
    <property type="gene ID" value="CapteG191743"/>
</dbReference>
<keyword evidence="1" id="KW-1133">Transmembrane helix</keyword>
<sequence>MAFKFNQLVRGHHPFYVGLWVIISYLKMAMIVGILKVLYSIPRLKTAIARLRRRNEKIKLVSDADFIQMQLECTTLRAWRGLSCDMKKFCQIAVELTEQVDFLAVYVEEAHPDDGNNLSYKSGFEVMQAKVLEERLASATAMVQHLG</sequence>
<feature type="transmembrane region" description="Helical" evidence="1">
    <location>
        <begin position="15"/>
        <end position="39"/>
    </location>
</feature>
<feature type="non-terminal residue" evidence="2">
    <location>
        <position position="147"/>
    </location>
</feature>
<accession>R7VHE5</accession>
<evidence type="ECO:0000256" key="1">
    <source>
        <dbReference type="SAM" id="Phobius"/>
    </source>
</evidence>
<reference evidence="4" key="1">
    <citation type="submission" date="2012-12" db="EMBL/GenBank/DDBJ databases">
        <authorList>
            <person name="Hellsten U."/>
            <person name="Grimwood J."/>
            <person name="Chapman J.A."/>
            <person name="Shapiro H."/>
            <person name="Aerts A."/>
            <person name="Otillar R.P."/>
            <person name="Terry A.Y."/>
            <person name="Boore J.L."/>
            <person name="Simakov O."/>
            <person name="Marletaz F."/>
            <person name="Cho S.-J."/>
            <person name="Edsinger-Gonzales E."/>
            <person name="Havlak P."/>
            <person name="Kuo D.-H."/>
            <person name="Larsson T."/>
            <person name="Lv J."/>
            <person name="Arendt D."/>
            <person name="Savage R."/>
            <person name="Osoegawa K."/>
            <person name="de Jong P."/>
            <person name="Lindberg D.R."/>
            <person name="Seaver E.C."/>
            <person name="Weisblat D.A."/>
            <person name="Putnam N.H."/>
            <person name="Grigoriev I.V."/>
            <person name="Rokhsar D.S."/>
        </authorList>
    </citation>
    <scope>NUCLEOTIDE SEQUENCE</scope>
    <source>
        <strain evidence="4">I ESC-2004</strain>
    </source>
</reference>
<protein>
    <submittedName>
        <fullName evidence="2 3">Uncharacterized protein</fullName>
    </submittedName>
</protein>
<evidence type="ECO:0000313" key="4">
    <source>
        <dbReference type="Proteomes" id="UP000014760"/>
    </source>
</evidence>
<dbReference type="Proteomes" id="UP000014760">
    <property type="component" value="Unassembled WGS sequence"/>
</dbReference>
<dbReference type="EMBL" id="AMQN01035265">
    <property type="status" value="NOT_ANNOTATED_CDS"/>
    <property type="molecule type" value="Genomic_DNA"/>
</dbReference>
<keyword evidence="1" id="KW-0472">Membrane</keyword>
<name>R7VHE5_CAPTE</name>
<organism evidence="2">
    <name type="scientific">Capitella teleta</name>
    <name type="common">Polychaete worm</name>
    <dbReference type="NCBI Taxonomy" id="283909"/>
    <lineage>
        <taxon>Eukaryota</taxon>
        <taxon>Metazoa</taxon>
        <taxon>Spiralia</taxon>
        <taxon>Lophotrochozoa</taxon>
        <taxon>Annelida</taxon>
        <taxon>Polychaeta</taxon>
        <taxon>Sedentaria</taxon>
        <taxon>Scolecida</taxon>
        <taxon>Capitellidae</taxon>
        <taxon>Capitella</taxon>
    </lineage>
</organism>
<dbReference type="HOGENOM" id="CLU_099576_0_0_1"/>
<keyword evidence="1" id="KW-0812">Transmembrane</keyword>
<dbReference type="GO" id="GO:0004800">
    <property type="term" value="F:thyroxine 5'-deiodinase activity"/>
    <property type="evidence" value="ECO:0007669"/>
    <property type="project" value="InterPro"/>
</dbReference>
<dbReference type="AlphaFoldDB" id="R7VHE5"/>